<gene>
    <name evidence="2" type="ORF">C7H52_12690</name>
</gene>
<dbReference type="Gene3D" id="3.40.50.720">
    <property type="entry name" value="NAD(P)-binding Rossmann-like Domain"/>
    <property type="match status" value="1"/>
</dbReference>
<evidence type="ECO:0000259" key="1">
    <source>
        <dbReference type="Pfam" id="PF01370"/>
    </source>
</evidence>
<evidence type="ECO:0000313" key="3">
    <source>
        <dbReference type="Proteomes" id="UP000238426"/>
    </source>
</evidence>
<organism evidence="2 3">
    <name type="scientific">Aurantibacter aestuarii</name>
    <dbReference type="NCBI Taxonomy" id="1266046"/>
    <lineage>
        <taxon>Bacteria</taxon>
        <taxon>Pseudomonadati</taxon>
        <taxon>Bacteroidota</taxon>
        <taxon>Flavobacteriia</taxon>
        <taxon>Flavobacteriales</taxon>
        <taxon>Flavobacteriaceae</taxon>
        <taxon>Aurantibacter</taxon>
    </lineage>
</organism>
<feature type="domain" description="NAD-dependent epimerase/dehydratase" evidence="1">
    <location>
        <begin position="7"/>
        <end position="205"/>
    </location>
</feature>
<dbReference type="EMBL" id="PXOQ01000015">
    <property type="protein sequence ID" value="PSG86535.1"/>
    <property type="molecule type" value="Genomic_DNA"/>
</dbReference>
<dbReference type="RefSeq" id="WP_106464273.1">
    <property type="nucleotide sequence ID" value="NZ_PXOQ01000015.1"/>
</dbReference>
<protein>
    <recommendedName>
        <fullName evidence="1">NAD-dependent epimerase/dehydratase domain-containing protein</fullName>
    </recommendedName>
</protein>
<dbReference type="OrthoDB" id="329806at2"/>
<dbReference type="SUPFAM" id="SSF51735">
    <property type="entry name" value="NAD(P)-binding Rossmann-fold domains"/>
    <property type="match status" value="1"/>
</dbReference>
<sequence length="284" mass="32525">MNKSSHLVIGSNSFLGRQLCKQLHQQSKIVTGVYHKNTQNLFKKVKHVGFEELYSLPNDYHYVYIVSSYIPLNTDNNITERLDAVNVALVQHIVNYFTRAKIIFCSSVSVYGELDAVITEQSPLDPITAYAKSKQKGEAIVSNHSKYAIVRISSLFGKRMKPITFLPLIIKTALKDHTITLFGFGKRLQNYIHVKHVAQILIKAAHCHTNEVFLAVHDNSFSNTEMAEMVSSSFQNLNIVYRGKDDSKSYIYDNSYTRKTLQLKQQNSIKAEIKALIQWMRKEY</sequence>
<dbReference type="CDD" id="cd08946">
    <property type="entry name" value="SDR_e"/>
    <property type="match status" value="1"/>
</dbReference>
<dbReference type="PANTHER" id="PTHR43245">
    <property type="entry name" value="BIFUNCTIONAL POLYMYXIN RESISTANCE PROTEIN ARNA"/>
    <property type="match status" value="1"/>
</dbReference>
<name>A0A2T1N5J2_9FLAO</name>
<dbReference type="InterPro" id="IPR050177">
    <property type="entry name" value="Lipid_A_modif_metabolic_enz"/>
</dbReference>
<dbReference type="InterPro" id="IPR036291">
    <property type="entry name" value="NAD(P)-bd_dom_sf"/>
</dbReference>
<accession>A0A2T1N5J2</accession>
<reference evidence="2 3" key="1">
    <citation type="submission" date="2018-03" db="EMBL/GenBank/DDBJ databases">
        <title>Mesoflavibacter sp. HG37 and Mesoflavibacter sp. HG96 sp.nov., two marine bacteria isolated from seawater of Western Pacific Ocean.</title>
        <authorList>
            <person name="Cheng H."/>
            <person name="Wu Y.-H."/>
            <person name="Guo L.-L."/>
            <person name="Xu X.-W."/>
        </authorList>
    </citation>
    <scope>NUCLEOTIDE SEQUENCE [LARGE SCALE GENOMIC DNA]</scope>
    <source>
        <strain evidence="2 3">KCTC 32269</strain>
    </source>
</reference>
<dbReference type="AlphaFoldDB" id="A0A2T1N5J2"/>
<dbReference type="Pfam" id="PF01370">
    <property type="entry name" value="Epimerase"/>
    <property type="match status" value="1"/>
</dbReference>
<keyword evidence="3" id="KW-1185">Reference proteome</keyword>
<proteinExistence type="predicted"/>
<dbReference type="InterPro" id="IPR001509">
    <property type="entry name" value="Epimerase_deHydtase"/>
</dbReference>
<evidence type="ECO:0000313" key="2">
    <source>
        <dbReference type="EMBL" id="PSG86535.1"/>
    </source>
</evidence>
<dbReference type="Proteomes" id="UP000238426">
    <property type="component" value="Unassembled WGS sequence"/>
</dbReference>
<comment type="caution">
    <text evidence="2">The sequence shown here is derived from an EMBL/GenBank/DDBJ whole genome shotgun (WGS) entry which is preliminary data.</text>
</comment>